<comment type="caution">
    <text evidence="3">The sequence shown here is derived from an EMBL/GenBank/DDBJ whole genome shotgun (WGS) entry which is preliminary data.</text>
</comment>
<feature type="compositionally biased region" description="Basic and acidic residues" evidence="2">
    <location>
        <begin position="1"/>
        <end position="14"/>
    </location>
</feature>
<keyword evidence="1" id="KW-0175">Coiled coil</keyword>
<feature type="region of interest" description="Disordered" evidence="2">
    <location>
        <begin position="459"/>
        <end position="534"/>
    </location>
</feature>
<feature type="compositionally biased region" description="Polar residues" evidence="2">
    <location>
        <begin position="136"/>
        <end position="146"/>
    </location>
</feature>
<feature type="compositionally biased region" description="Polar residues" evidence="2">
    <location>
        <begin position="60"/>
        <end position="92"/>
    </location>
</feature>
<feature type="compositionally biased region" description="Basic and acidic residues" evidence="2">
    <location>
        <begin position="147"/>
        <end position="156"/>
    </location>
</feature>
<evidence type="ECO:0000256" key="2">
    <source>
        <dbReference type="SAM" id="MobiDB-lite"/>
    </source>
</evidence>
<evidence type="ECO:0000313" key="4">
    <source>
        <dbReference type="Proteomes" id="UP001054902"/>
    </source>
</evidence>
<feature type="region of interest" description="Disordered" evidence="2">
    <location>
        <begin position="311"/>
        <end position="350"/>
    </location>
</feature>
<proteinExistence type="predicted"/>
<feature type="compositionally biased region" description="Polar residues" evidence="2">
    <location>
        <begin position="36"/>
        <end position="47"/>
    </location>
</feature>
<sequence length="591" mass="64549">MTRDINQEKEDIESQYHVSKKNRTTLTSEKVARSLYSPTGTKSTSPQHPAHPEGSLESGYVSSMSNALDTKTHNNNKNITSNTFPSDATSGSEKTRGGRRGDPRMHKSVEARLADPSISLLGALLKGGFKFPGYSNDETTLNSQESTSKDGVSEREIYDEDGIQMSQRKNQLGRRLRSLRVKKKEEESKSQEKRKREDHNFFDRKRTRATVTSTISSLSGSSGSSSQHSLTVKDDNSFMKERGQGSAQQGASTMPIPPLPNITSSSSSSGSSSALLQQQTSNNDELRLLLQQLQQAQQQSKLQNTIQSLANSNNGLNSRQSDNSSNAAAAAAAVGVTGHHSASHPQHPHMMNNQDLIAAALRQLQNTSNTTAAAPPSQSSLPLSIQEVLLQDYLNRKSETEVITSRLLQDQQQQQRQLQQQKQQIQQQIQQQNLLIQQVLALQQMPSLFHGGVISQNDSTVASSATGTTRSSNIPAPSTTTNSSDSDNAIPSNASSSIPSNSSESSECCSRTVHDDSSTSSLSGSNKGEDDSNSSCRFKAAVKKFHAQLDTFSQNCLEEAGYSKNEMKHNDQELLKSFKKKAIKKFDKSKR</sequence>
<name>A0AAD3DC02_9STRA</name>
<feature type="region of interest" description="Disordered" evidence="2">
    <location>
        <begin position="132"/>
        <end position="279"/>
    </location>
</feature>
<feature type="compositionally biased region" description="Polar residues" evidence="2">
    <location>
        <begin position="459"/>
        <end position="477"/>
    </location>
</feature>
<gene>
    <name evidence="3" type="ORF">CTEN210_18198</name>
</gene>
<feature type="compositionally biased region" description="Low complexity" evidence="2">
    <location>
        <begin position="478"/>
        <end position="510"/>
    </location>
</feature>
<feature type="coiled-coil region" evidence="1">
    <location>
        <begin position="404"/>
        <end position="438"/>
    </location>
</feature>
<dbReference type="Proteomes" id="UP001054902">
    <property type="component" value="Unassembled WGS sequence"/>
</dbReference>
<feature type="compositionally biased region" description="Polar residues" evidence="2">
    <location>
        <begin position="311"/>
        <end position="326"/>
    </location>
</feature>
<feature type="compositionally biased region" description="Basic and acidic residues" evidence="2">
    <location>
        <begin position="93"/>
        <end position="113"/>
    </location>
</feature>
<feature type="compositionally biased region" description="Basic and acidic residues" evidence="2">
    <location>
        <begin position="231"/>
        <end position="243"/>
    </location>
</feature>
<feature type="compositionally biased region" description="Low complexity" evidence="2">
    <location>
        <begin position="210"/>
        <end position="230"/>
    </location>
</feature>
<dbReference type="EMBL" id="BLLK01000075">
    <property type="protein sequence ID" value="GFH61722.1"/>
    <property type="molecule type" value="Genomic_DNA"/>
</dbReference>
<organism evidence="3 4">
    <name type="scientific">Chaetoceros tenuissimus</name>
    <dbReference type="NCBI Taxonomy" id="426638"/>
    <lineage>
        <taxon>Eukaryota</taxon>
        <taxon>Sar</taxon>
        <taxon>Stramenopiles</taxon>
        <taxon>Ochrophyta</taxon>
        <taxon>Bacillariophyta</taxon>
        <taxon>Coscinodiscophyceae</taxon>
        <taxon>Chaetocerotophycidae</taxon>
        <taxon>Chaetocerotales</taxon>
        <taxon>Chaetocerotaceae</taxon>
        <taxon>Chaetoceros</taxon>
    </lineage>
</organism>
<reference evidence="3 4" key="1">
    <citation type="journal article" date="2021" name="Sci. Rep.">
        <title>The genome of the diatom Chaetoceros tenuissimus carries an ancient integrated fragment of an extant virus.</title>
        <authorList>
            <person name="Hongo Y."/>
            <person name="Kimura K."/>
            <person name="Takaki Y."/>
            <person name="Yoshida Y."/>
            <person name="Baba S."/>
            <person name="Kobayashi G."/>
            <person name="Nagasaki K."/>
            <person name="Hano T."/>
            <person name="Tomaru Y."/>
        </authorList>
    </citation>
    <scope>NUCLEOTIDE SEQUENCE [LARGE SCALE GENOMIC DNA]</scope>
    <source>
        <strain evidence="3 4">NIES-3715</strain>
    </source>
</reference>
<evidence type="ECO:0000313" key="3">
    <source>
        <dbReference type="EMBL" id="GFH61722.1"/>
    </source>
</evidence>
<protein>
    <submittedName>
        <fullName evidence="3">Uncharacterized protein</fullName>
    </submittedName>
</protein>
<feature type="compositionally biased region" description="Low complexity" evidence="2">
    <location>
        <begin position="264"/>
        <end position="273"/>
    </location>
</feature>
<feature type="region of interest" description="Disordered" evidence="2">
    <location>
        <begin position="1"/>
        <end position="115"/>
    </location>
</feature>
<accession>A0AAD3DC02</accession>
<evidence type="ECO:0000256" key="1">
    <source>
        <dbReference type="SAM" id="Coils"/>
    </source>
</evidence>
<keyword evidence="4" id="KW-1185">Reference proteome</keyword>
<feature type="compositionally biased region" description="Basic and acidic residues" evidence="2">
    <location>
        <begin position="183"/>
        <end position="204"/>
    </location>
</feature>
<feature type="compositionally biased region" description="Basic residues" evidence="2">
    <location>
        <begin position="171"/>
        <end position="182"/>
    </location>
</feature>
<dbReference type="AlphaFoldDB" id="A0AAD3DC02"/>